<dbReference type="Pfam" id="PF00208">
    <property type="entry name" value="ELFV_dehydrog"/>
    <property type="match status" value="1"/>
</dbReference>
<organism evidence="6 7">
    <name type="scientific">Actinomadura luzonensis</name>
    <dbReference type="NCBI Taxonomy" id="2805427"/>
    <lineage>
        <taxon>Bacteria</taxon>
        <taxon>Bacillati</taxon>
        <taxon>Actinomycetota</taxon>
        <taxon>Actinomycetes</taxon>
        <taxon>Streptosporangiales</taxon>
        <taxon>Thermomonosporaceae</taxon>
        <taxon>Actinomadura</taxon>
    </lineage>
</organism>
<dbReference type="Gene3D" id="3.40.50.10860">
    <property type="entry name" value="Leucine Dehydrogenase, chain A, domain 1"/>
    <property type="match status" value="1"/>
</dbReference>
<evidence type="ECO:0000313" key="6">
    <source>
        <dbReference type="EMBL" id="MCK2218990.1"/>
    </source>
</evidence>
<dbReference type="InterPro" id="IPR006096">
    <property type="entry name" value="Glu/Leu/Phe/Val/Trp_DH_C"/>
</dbReference>
<proteinExistence type="inferred from homology"/>
<dbReference type="EMBL" id="JAKRKC020000002">
    <property type="protein sequence ID" value="MCK2218990.1"/>
    <property type="molecule type" value="Genomic_DNA"/>
</dbReference>
<evidence type="ECO:0000256" key="1">
    <source>
        <dbReference type="ARBA" id="ARBA00006382"/>
    </source>
</evidence>
<dbReference type="Gene3D" id="3.40.50.720">
    <property type="entry name" value="NAD(P)-binding Rossmann-like Domain"/>
    <property type="match status" value="1"/>
</dbReference>
<feature type="domain" description="Glutamate/phenylalanine/leucine/valine/L-tryptophan dehydrogenase C-terminal" evidence="5">
    <location>
        <begin position="142"/>
        <end position="368"/>
    </location>
</feature>
<evidence type="ECO:0000256" key="2">
    <source>
        <dbReference type="ARBA" id="ARBA00023002"/>
    </source>
</evidence>
<dbReference type="InterPro" id="IPR006097">
    <property type="entry name" value="Glu/Leu/Phe/Val/Trp_DH_dimer"/>
</dbReference>
<gene>
    <name evidence="6" type="ORF">MF672_035115</name>
</gene>
<keyword evidence="2 3" id="KW-0560">Oxidoreductase</keyword>
<dbReference type="Proteomes" id="UP001317259">
    <property type="component" value="Unassembled WGS sequence"/>
</dbReference>
<dbReference type="SUPFAM" id="SSF51735">
    <property type="entry name" value="NAD(P)-binding Rossmann-fold domains"/>
    <property type="match status" value="1"/>
</dbReference>
<reference evidence="6 7" key="1">
    <citation type="submission" date="2022-04" db="EMBL/GenBank/DDBJ databases">
        <title>Genome draft of Actinomadura sp. ATCC 31491.</title>
        <authorList>
            <person name="Shi X."/>
            <person name="Du Y."/>
        </authorList>
    </citation>
    <scope>NUCLEOTIDE SEQUENCE [LARGE SCALE GENOMIC DNA]</scope>
    <source>
        <strain evidence="6 7">ATCC 31491</strain>
    </source>
</reference>
<comment type="similarity">
    <text evidence="1 3 4">Belongs to the Glu/Leu/Phe/Val dehydrogenases family.</text>
</comment>
<dbReference type="PANTHER" id="PTHR11606:SF13">
    <property type="entry name" value="GLUTAMATE DEHYDROGENASE 1, MITOCHONDRIAL"/>
    <property type="match status" value="1"/>
</dbReference>
<dbReference type="PANTHER" id="PTHR11606">
    <property type="entry name" value="GLUTAMATE DEHYDROGENASE"/>
    <property type="match status" value="1"/>
</dbReference>
<dbReference type="PIRSF" id="PIRSF000185">
    <property type="entry name" value="Glu_DH"/>
    <property type="match status" value="1"/>
</dbReference>
<dbReference type="SMART" id="SM00839">
    <property type="entry name" value="ELFV_dehydrog"/>
    <property type="match status" value="1"/>
</dbReference>
<dbReference type="InterPro" id="IPR014362">
    <property type="entry name" value="Glu_DH"/>
</dbReference>
<evidence type="ECO:0000259" key="5">
    <source>
        <dbReference type="SMART" id="SM00839"/>
    </source>
</evidence>
<dbReference type="InterPro" id="IPR046346">
    <property type="entry name" value="Aminoacid_DH-like_N_sf"/>
</dbReference>
<name>A0ABT0G2Z6_9ACTN</name>
<accession>A0ABT0G2Z6</accession>
<sequence length="370" mass="38457">MVREITAAWQADELGPAKVVFLRPMPRMAAVVVIDNVTLGPAIGGVRMTPTVSVAEVARLARAMTLKNAAAGLPHGGGKSGIYLAPSMDGAPREREMRAFARAIEQLTDYIPGPDMGTDESCMAAVHDEIGRAVGLPAVLGGIPLDELGATGHGLACCADALAADKVLELDGARVVVQGFGAVGAHAARFLAERGARVIAVSDVLGATYRASGLDVPALLDAKRAGEPVGSFRGGVRCERDDILWLECEILVPAAGPDVLTAHNAGRVRARTVLQGANIPATAEAERILHQRGVLCVPDIIANAGGVICAAVEQRGGGRAQAFGTIEEKIRANTAELLDRLAAADVAPREAATAMALDRLRTAAAYRRHF</sequence>
<evidence type="ECO:0000256" key="4">
    <source>
        <dbReference type="RuleBase" id="RU004417"/>
    </source>
</evidence>
<dbReference type="InterPro" id="IPR036291">
    <property type="entry name" value="NAD(P)-bd_dom_sf"/>
</dbReference>
<evidence type="ECO:0000256" key="3">
    <source>
        <dbReference type="PIRNR" id="PIRNR000185"/>
    </source>
</evidence>
<comment type="caution">
    <text evidence="6">The sequence shown here is derived from an EMBL/GenBank/DDBJ whole genome shotgun (WGS) entry which is preliminary data.</text>
</comment>
<dbReference type="RefSeq" id="WP_242381832.1">
    <property type="nucleotide sequence ID" value="NZ_JAKRKC020000002.1"/>
</dbReference>
<dbReference type="Pfam" id="PF02812">
    <property type="entry name" value="ELFV_dehydrog_N"/>
    <property type="match status" value="1"/>
</dbReference>
<dbReference type="InterPro" id="IPR006095">
    <property type="entry name" value="Glu/Leu/Phe/Val/Trp_DH"/>
</dbReference>
<dbReference type="SUPFAM" id="SSF53223">
    <property type="entry name" value="Aminoacid dehydrogenase-like, N-terminal domain"/>
    <property type="match status" value="1"/>
</dbReference>
<keyword evidence="7" id="KW-1185">Reference proteome</keyword>
<dbReference type="PRINTS" id="PR00082">
    <property type="entry name" value="GLFDHDRGNASE"/>
</dbReference>
<protein>
    <recommendedName>
        <fullName evidence="3">Glutamate dehydrogenase</fullName>
    </recommendedName>
</protein>
<evidence type="ECO:0000313" key="7">
    <source>
        <dbReference type="Proteomes" id="UP001317259"/>
    </source>
</evidence>